<comment type="caution">
    <text evidence="11">The sequence shown here is derived from an EMBL/GenBank/DDBJ whole genome shotgun (WGS) entry which is preliminary data.</text>
</comment>
<evidence type="ECO:0000256" key="8">
    <source>
        <dbReference type="ARBA" id="ARBA00038423"/>
    </source>
</evidence>
<dbReference type="GO" id="GO:0005737">
    <property type="term" value="C:cytoplasm"/>
    <property type="evidence" value="ECO:0007669"/>
    <property type="project" value="UniProtKB-SubCell"/>
</dbReference>
<dbReference type="FunFam" id="1.25.10.10:FF:000028">
    <property type="entry name" value="Transportin-1 isoform 1"/>
    <property type="match status" value="1"/>
</dbReference>
<dbReference type="Proteomes" id="UP000001396">
    <property type="component" value="Unassembled WGS sequence"/>
</dbReference>
<keyword evidence="7" id="KW-0539">Nucleus</keyword>
<keyword evidence="5" id="KW-0677">Repeat</keyword>
<dbReference type="InterPro" id="IPR001494">
    <property type="entry name" value="Importin-beta_N"/>
</dbReference>
<organism evidence="11 12">
    <name type="scientific">Heterostelium pallidum (strain ATCC 26659 / Pp 5 / PN500)</name>
    <name type="common">Cellular slime mold</name>
    <name type="synonym">Polysphondylium pallidum</name>
    <dbReference type="NCBI Taxonomy" id="670386"/>
    <lineage>
        <taxon>Eukaryota</taxon>
        <taxon>Amoebozoa</taxon>
        <taxon>Evosea</taxon>
        <taxon>Eumycetozoa</taxon>
        <taxon>Dictyostelia</taxon>
        <taxon>Acytosteliales</taxon>
        <taxon>Acytosteliaceae</taxon>
        <taxon>Heterostelium</taxon>
    </lineage>
</organism>
<comment type="similarity">
    <text evidence="8">Belongs to the importin beta family. Importin beta-2 subfamily.</text>
</comment>
<evidence type="ECO:0000256" key="1">
    <source>
        <dbReference type="ARBA" id="ARBA00004123"/>
    </source>
</evidence>
<keyword evidence="6" id="KW-0653">Protein transport</keyword>
<dbReference type="Pfam" id="PF03810">
    <property type="entry name" value="IBN_N"/>
    <property type="match status" value="1"/>
</dbReference>
<protein>
    <submittedName>
        <fullName evidence="11">Transportin</fullName>
    </submittedName>
</protein>
<gene>
    <name evidence="11" type="primary">tnpo</name>
    <name evidence="11" type="ORF">PPL_01120</name>
</gene>
<evidence type="ECO:0000256" key="4">
    <source>
        <dbReference type="ARBA" id="ARBA00022490"/>
    </source>
</evidence>
<dbReference type="PROSITE" id="PS50166">
    <property type="entry name" value="IMPORTIN_B_NT"/>
    <property type="match status" value="1"/>
</dbReference>
<comment type="subcellular location">
    <subcellularLocation>
        <location evidence="2">Cytoplasm</location>
    </subcellularLocation>
    <subcellularLocation>
        <location evidence="1">Nucleus</location>
    </subcellularLocation>
</comment>
<dbReference type="Pfam" id="PF02985">
    <property type="entry name" value="HEAT"/>
    <property type="match status" value="1"/>
</dbReference>
<evidence type="ECO:0000256" key="9">
    <source>
        <dbReference type="SAM" id="MobiDB-lite"/>
    </source>
</evidence>
<dbReference type="InParanoid" id="D3AY61"/>
<dbReference type="SMART" id="SM00913">
    <property type="entry name" value="IBN_N"/>
    <property type="match status" value="1"/>
</dbReference>
<dbReference type="EMBL" id="ADBJ01000004">
    <property type="protein sequence ID" value="EFA85888.1"/>
    <property type="molecule type" value="Genomic_DNA"/>
</dbReference>
<evidence type="ECO:0000313" key="12">
    <source>
        <dbReference type="Proteomes" id="UP000001396"/>
    </source>
</evidence>
<dbReference type="Gene3D" id="1.25.10.10">
    <property type="entry name" value="Leucine-rich Repeat Variant"/>
    <property type="match status" value="1"/>
</dbReference>
<dbReference type="Pfam" id="PF13513">
    <property type="entry name" value="HEAT_EZ"/>
    <property type="match status" value="1"/>
</dbReference>
<dbReference type="SUPFAM" id="SSF48371">
    <property type="entry name" value="ARM repeat"/>
    <property type="match status" value="1"/>
</dbReference>
<dbReference type="InterPro" id="IPR000357">
    <property type="entry name" value="HEAT"/>
</dbReference>
<evidence type="ECO:0000256" key="7">
    <source>
        <dbReference type="ARBA" id="ARBA00023242"/>
    </source>
</evidence>
<keyword evidence="12" id="KW-1185">Reference proteome</keyword>
<keyword evidence="4" id="KW-0963">Cytoplasm</keyword>
<name>D3AY61_HETP5</name>
<evidence type="ECO:0000256" key="6">
    <source>
        <dbReference type="ARBA" id="ARBA00022927"/>
    </source>
</evidence>
<feature type="compositionally biased region" description="Polar residues" evidence="9">
    <location>
        <begin position="276"/>
        <end position="285"/>
    </location>
</feature>
<evidence type="ECO:0000256" key="5">
    <source>
        <dbReference type="ARBA" id="ARBA00022737"/>
    </source>
</evidence>
<dbReference type="OMA" id="AQEGAMS"/>
<dbReference type="FunCoup" id="D3AY61">
    <property type="interactions" value="1321"/>
</dbReference>
<dbReference type="GO" id="GO:0006606">
    <property type="term" value="P:protein import into nucleus"/>
    <property type="evidence" value="ECO:0007669"/>
    <property type="project" value="InterPro"/>
</dbReference>
<sequence>MDWVPNQEGLNQLIMILKQTNSPNQETQRNIHTELNNFHQIPDYNNYLTFIFKLTNLEDYVRSVAGLILKQNIKAYYPKMPRKVQNFIKAEVLPILSDPNQKVRQTVANIITTLILKSSFESPNPVYRRRALASLHYFIPSMPGALLINMDSYLNGIFSLSEDPNPDVRVKVCRTLVLLIEIRIEFLMPHIKQVIMYMLHASRDQNEDVALEACEFWTAIAETPNCKSLLREFLPTLIPILLNGMVYSSDEFELLDVEDDAAIPDRPQDIKPFIGSSKQHSSGPSGAQGFVFSGQQQQQQQQQEEEDEDDEDDDDFVEEDSWSLRKSSALALDTLSTLFDNQEYLAIALPLIEQKMNESNPWIVRESAILALGAIAEGCLDGLAPHLKAVVPYLINTLNDPKPLVRSITCWALSRYSYWISTEGPEFLYPLIVNLLNRILDNNKRVQEAACSAFATIEEDSDAHLKPFLPDILATFVKAFHKYQAKNLLILYDAISTLAKVVGKDLNKPEYINILLPPLLEKFNNIDDRNKTLLPLLQCLTPICSSIGIGLNEIIVIFYNRAVRIIIDTLTAYKRFKENPDEYEEPDKDFVVCCLDLISGLAEGVGTSIESLVTPSNLPLVLLECMRDHQPDVRQSAFALLGDMSKICILHFKPYIPEYIPILITNLYPDLVPVCNNACWALGEIAVRMPMDVKPFVKSILEKLIPIMQNVKLHRNIRENTSITLGRMGLVAPEVCAPHIDEFVQCWCMAIRGKVDDQEKDSAFRGMWMIISTNPTDSVKHLVYICDAIASWNRLEQDLNDAFKKLLHVFKSSIGDHWPQYYIQFPEQLRKILDERYQLDR</sequence>
<dbReference type="STRING" id="670386.D3AY61"/>
<feature type="region of interest" description="Disordered" evidence="9">
    <location>
        <begin position="266"/>
        <end position="319"/>
    </location>
</feature>
<evidence type="ECO:0000256" key="3">
    <source>
        <dbReference type="ARBA" id="ARBA00022448"/>
    </source>
</evidence>
<dbReference type="PANTHER" id="PTHR10527">
    <property type="entry name" value="IMPORTIN BETA"/>
    <property type="match status" value="1"/>
</dbReference>
<dbReference type="InterPro" id="IPR040122">
    <property type="entry name" value="Importin_beta"/>
</dbReference>
<dbReference type="InterPro" id="IPR016024">
    <property type="entry name" value="ARM-type_fold"/>
</dbReference>
<dbReference type="GeneID" id="31356650"/>
<dbReference type="AlphaFoldDB" id="D3AY61"/>
<feature type="compositionally biased region" description="Acidic residues" evidence="9">
    <location>
        <begin position="303"/>
        <end position="319"/>
    </location>
</feature>
<proteinExistence type="inferred from homology"/>
<dbReference type="InterPro" id="IPR011989">
    <property type="entry name" value="ARM-like"/>
</dbReference>
<evidence type="ECO:0000259" key="10">
    <source>
        <dbReference type="PROSITE" id="PS50166"/>
    </source>
</evidence>
<dbReference type="GO" id="GO:0031981">
    <property type="term" value="C:nuclear lumen"/>
    <property type="evidence" value="ECO:0007669"/>
    <property type="project" value="UniProtKB-ARBA"/>
</dbReference>
<reference evidence="11 12" key="1">
    <citation type="journal article" date="2011" name="Genome Res.">
        <title>Phylogeny-wide analysis of social amoeba genomes highlights ancient origins for complex intercellular communication.</title>
        <authorList>
            <person name="Heidel A.J."/>
            <person name="Lawal H.M."/>
            <person name="Felder M."/>
            <person name="Schilde C."/>
            <person name="Helps N.R."/>
            <person name="Tunggal B."/>
            <person name="Rivero F."/>
            <person name="John U."/>
            <person name="Schleicher M."/>
            <person name="Eichinger L."/>
            <person name="Platzer M."/>
            <person name="Noegel A.A."/>
            <person name="Schaap P."/>
            <person name="Gloeckner G."/>
        </authorList>
    </citation>
    <scope>NUCLEOTIDE SEQUENCE [LARGE SCALE GENOMIC DNA]</scope>
    <source>
        <strain evidence="12">ATCC 26659 / Pp 5 / PN500</strain>
    </source>
</reference>
<evidence type="ECO:0000256" key="2">
    <source>
        <dbReference type="ARBA" id="ARBA00004496"/>
    </source>
</evidence>
<dbReference type="RefSeq" id="XP_020437994.1">
    <property type="nucleotide sequence ID" value="XM_020572136.1"/>
</dbReference>
<feature type="domain" description="Importin N-terminal" evidence="10">
    <location>
        <begin position="31"/>
        <end position="113"/>
    </location>
</feature>
<dbReference type="GO" id="GO:0031267">
    <property type="term" value="F:small GTPase binding"/>
    <property type="evidence" value="ECO:0007669"/>
    <property type="project" value="InterPro"/>
</dbReference>
<evidence type="ECO:0000313" key="11">
    <source>
        <dbReference type="EMBL" id="EFA85888.1"/>
    </source>
</evidence>
<keyword evidence="3" id="KW-0813">Transport</keyword>
<accession>D3AY61</accession>